<dbReference type="Pfam" id="PF00551">
    <property type="entry name" value="Formyl_trans_N"/>
    <property type="match status" value="1"/>
</dbReference>
<dbReference type="OrthoDB" id="5355061at2"/>
<proteinExistence type="predicted"/>
<dbReference type="EMBL" id="FNAK01000001">
    <property type="protein sequence ID" value="SDD26234.1"/>
    <property type="molecule type" value="Genomic_DNA"/>
</dbReference>
<gene>
    <name evidence="3" type="ORF">SAMN04488071_0179</name>
</gene>
<dbReference type="Gene3D" id="3.40.50.12230">
    <property type="match status" value="1"/>
</dbReference>
<dbReference type="PANTHER" id="PTHR11138:SF5">
    <property type="entry name" value="METHIONYL-TRNA FORMYLTRANSFERASE, MITOCHONDRIAL"/>
    <property type="match status" value="1"/>
</dbReference>
<organism evidence="3 4">
    <name type="scientific">Kordiimonas lacus</name>
    <dbReference type="NCBI Taxonomy" id="637679"/>
    <lineage>
        <taxon>Bacteria</taxon>
        <taxon>Pseudomonadati</taxon>
        <taxon>Pseudomonadota</taxon>
        <taxon>Alphaproteobacteria</taxon>
        <taxon>Kordiimonadales</taxon>
        <taxon>Kordiimonadaceae</taxon>
        <taxon>Kordiimonas</taxon>
    </lineage>
</organism>
<dbReference type="SUPFAM" id="SSF53328">
    <property type="entry name" value="Formyltransferase"/>
    <property type="match status" value="1"/>
</dbReference>
<feature type="domain" description="Formyl transferase N-terminal" evidence="1">
    <location>
        <begin position="27"/>
        <end position="170"/>
    </location>
</feature>
<dbReference type="Proteomes" id="UP000183685">
    <property type="component" value="Unassembled WGS sequence"/>
</dbReference>
<feature type="domain" description="Formyl transferase C-terminal" evidence="2">
    <location>
        <begin position="209"/>
        <end position="294"/>
    </location>
</feature>
<protein>
    <submittedName>
        <fullName evidence="3">UDP-4-amino-4-deoxy-L-arabinose formyltransferase / UDP-glucuronic acid dehydrogenase (UDP-4-keto-hexauronic acid decarboxylating)</fullName>
    </submittedName>
</protein>
<dbReference type="InterPro" id="IPR011034">
    <property type="entry name" value="Formyl_transferase-like_C_sf"/>
</dbReference>
<evidence type="ECO:0000259" key="1">
    <source>
        <dbReference type="Pfam" id="PF00551"/>
    </source>
</evidence>
<evidence type="ECO:0000313" key="4">
    <source>
        <dbReference type="Proteomes" id="UP000183685"/>
    </source>
</evidence>
<evidence type="ECO:0000313" key="3">
    <source>
        <dbReference type="EMBL" id="SDD26234.1"/>
    </source>
</evidence>
<dbReference type="RefSeq" id="WP_068308895.1">
    <property type="nucleotide sequence ID" value="NZ_FNAK01000001.1"/>
</dbReference>
<dbReference type="InterPro" id="IPR036477">
    <property type="entry name" value="Formyl_transf_N_sf"/>
</dbReference>
<accession>A0A1G6TBJ7</accession>
<keyword evidence="4" id="KW-1185">Reference proteome</keyword>
<keyword evidence="3" id="KW-0808">Transferase</keyword>
<sequence length="331" mass="36717">MKVCLFGCKSTTELLARHILETLPLNTVVTISADKAKRAQVADFSDLAPWCSSNGVRLRYSKRYDQKSEEDLTFFQQEKFDIGFVNGWQRLVPEDVLATFRIGVFGMHGSAANLPIGRGRSPMNWSLIEGRKVFYTNLFKYKAGVDDGDVVDCIAFGINDADTAETLHYKNTLAMAAIIKRNLVHFAASEVPYQPQDGNLDATYYPKRTPDDSLIDWTGPIDTTERFIRAVAPPFNGAFTFHDNIRISVLRAAIFELDNGGFGFESAKCGQIVEVFGNKKFLIKVPGGLLIVHDYYADGFTPQPGMVLTNGPMTLKAFPCNSHGGHDLPND</sequence>
<dbReference type="InterPro" id="IPR002376">
    <property type="entry name" value="Formyl_transf_N"/>
</dbReference>
<dbReference type="GO" id="GO:0005829">
    <property type="term" value="C:cytosol"/>
    <property type="evidence" value="ECO:0007669"/>
    <property type="project" value="TreeGrafter"/>
</dbReference>
<dbReference type="PANTHER" id="PTHR11138">
    <property type="entry name" value="METHIONYL-TRNA FORMYLTRANSFERASE"/>
    <property type="match status" value="1"/>
</dbReference>
<reference evidence="3 4" key="1">
    <citation type="submission" date="2016-10" db="EMBL/GenBank/DDBJ databases">
        <authorList>
            <person name="de Groot N.N."/>
        </authorList>
    </citation>
    <scope>NUCLEOTIDE SEQUENCE [LARGE SCALE GENOMIC DNA]</scope>
    <source>
        <strain evidence="3 4">CGMCC 1.9109</strain>
    </source>
</reference>
<dbReference type="GO" id="GO:0004479">
    <property type="term" value="F:methionyl-tRNA formyltransferase activity"/>
    <property type="evidence" value="ECO:0007669"/>
    <property type="project" value="TreeGrafter"/>
</dbReference>
<dbReference type="AlphaFoldDB" id="A0A1G6TBJ7"/>
<name>A0A1G6TBJ7_9PROT</name>
<dbReference type="STRING" id="637679.GCA_001550055_00710"/>
<dbReference type="InterPro" id="IPR005793">
    <property type="entry name" value="Formyl_trans_C"/>
</dbReference>
<dbReference type="Pfam" id="PF02911">
    <property type="entry name" value="Formyl_trans_C"/>
    <property type="match status" value="1"/>
</dbReference>
<evidence type="ECO:0000259" key="2">
    <source>
        <dbReference type="Pfam" id="PF02911"/>
    </source>
</evidence>
<dbReference type="SUPFAM" id="SSF50486">
    <property type="entry name" value="FMT C-terminal domain-like"/>
    <property type="match status" value="1"/>
</dbReference>